<evidence type="ECO:0000256" key="2">
    <source>
        <dbReference type="SAM" id="Phobius"/>
    </source>
</evidence>
<keyword evidence="2" id="KW-1133">Transmembrane helix</keyword>
<feature type="transmembrane region" description="Helical" evidence="2">
    <location>
        <begin position="340"/>
        <end position="363"/>
    </location>
</feature>
<proteinExistence type="predicted"/>
<feature type="transmembrane region" description="Helical" evidence="2">
    <location>
        <begin position="124"/>
        <end position="155"/>
    </location>
</feature>
<keyword evidence="2" id="KW-0472">Membrane</keyword>
<evidence type="ECO:0000313" key="3">
    <source>
        <dbReference type="EMBL" id="QCW57810.1"/>
    </source>
</evidence>
<evidence type="ECO:0000256" key="1">
    <source>
        <dbReference type="SAM" id="MobiDB-lite"/>
    </source>
</evidence>
<reference evidence="3" key="1">
    <citation type="journal article" date="2019" name="Int. J. Mol. Sci.">
        <title>Characterization of the Chloroplast Genome of Trentepohlia odorata (Trentepohliales, Chlorophyta), and Discussion of its Taxonomy.</title>
        <authorList>
            <person name="Zhu H."/>
            <person name="Hu Y."/>
            <person name="Liu F."/>
            <person name="Hu Z."/>
            <person name="Liu G."/>
        </authorList>
    </citation>
    <scope>NUCLEOTIDE SEQUENCE</scope>
</reference>
<accession>A0A4Y5P3G8</accession>
<feature type="transmembrane region" description="Helical" evidence="2">
    <location>
        <begin position="12"/>
        <end position="32"/>
    </location>
</feature>
<dbReference type="RefSeq" id="YP_009667507.1">
    <property type="nucleotide sequence ID" value="NC_043776.1"/>
</dbReference>
<dbReference type="GeneID" id="40872505"/>
<dbReference type="EMBL" id="MK580484">
    <property type="protein sequence ID" value="QCW57810.1"/>
    <property type="molecule type" value="Genomic_DNA"/>
</dbReference>
<keyword evidence="2" id="KW-0812">Transmembrane</keyword>
<feature type="compositionally biased region" description="Polar residues" evidence="1">
    <location>
        <begin position="690"/>
        <end position="701"/>
    </location>
</feature>
<geneLocation type="chloroplast" evidence="3"/>
<protein>
    <submittedName>
        <fullName evidence="3">Hypothetical chloroplast RF1</fullName>
    </submittedName>
</protein>
<gene>
    <name evidence="3" type="primary">ycf1</name>
</gene>
<feature type="transmembrane region" description="Helical" evidence="2">
    <location>
        <begin position="38"/>
        <end position="59"/>
    </location>
</feature>
<feature type="region of interest" description="Disordered" evidence="1">
    <location>
        <begin position="685"/>
        <end position="710"/>
    </location>
</feature>
<name>A0A4Y5P3G8_9CHLO</name>
<organism evidence="3">
    <name type="scientific">Trentepohlia odorata</name>
    <dbReference type="NCBI Taxonomy" id="2576626"/>
    <lineage>
        <taxon>Eukaryota</taxon>
        <taxon>Viridiplantae</taxon>
        <taxon>Chlorophyta</taxon>
        <taxon>core chlorophytes</taxon>
        <taxon>Ulvophyceae</taxon>
        <taxon>TCBD clade</taxon>
        <taxon>Trentepohliales</taxon>
        <taxon>Trentepohliaceae</taxon>
        <taxon>Trentepohlia</taxon>
    </lineage>
</organism>
<keyword evidence="3" id="KW-0934">Plastid</keyword>
<keyword evidence="3" id="KW-0150">Chloroplast</keyword>
<sequence length="1462" mass="172533">MLSVFGIVFGEICFIFLLILPPPYIQFTLWYLESIWPYLFGLGLIVFVIFEGIKINLINLWTDIDLKNINMNIKRKPFKVFLLCFLLSLTEQSCCFAYFGSLNFNSTANFFDTYIFSVSGSPMIFIFSCLGFFIGSVCAITIYNFFLSQLLYFLFLSWKQKNKIFSFIFSNYTRPFRFLWVEKKRRNEERLRSKFIKWWDSPNKNLSNLSESLLFIFQSYKTIQPISRFLNLFSVINSYFSGIFTYYLNKITQNNNTAYRQRKYLLPRFALKMQSVEGKKNKKNEQYPATVFDYNSFNLSVYPLSSIGEQSIKEESTIIHNQIKNFPALLKKDKPFNWSILTGIDQFLVICLIIFSFTTIPFYSMDFIVNKFFGFIPQDQILNNYNLNNAMTDYTEVLGIPTEILYLENTRNEKVKTKNLLYELALFDQNHYGNMPWKTTFENLNYRNALHFSSFLHKYYNSKTTRKKLFAPTMRKLRNKLFPYYQGLKNTANKYGKLNNNLALMQLSKNIFLVDPQDFLNDTMRKKNIRNFEEAFSVMASNVLNSDPDGFRRWSRYWGPRIIIDDPIQYTSGVTFSPFTFDEYLKETLNPSKPLNIDELKKSFAYKYFHNPISKFILSNDLKNFLKHQPLSQQLTDVQEKDLGLLRVKMAHYYDSLRFYFNLKNHVHRLKNSFEQNSNLSSLSLSQLSGPSQEGTTGQIKTTNSSSNSVESVLKQNNQVPTLPGRTDRFYKNLQYPPMIAKSISSLNYHQQFKGSYDVVRELYDISLYNNNENIHNIFPQQTPKSERFLEDYQEIPASNEISIQSDAPTSNNLSKFALPIQSFDNSYKSFKSSENKSSLIPSSSILTNQRELKSYSQKEKEIGSKIKKTTLGVFDSLISRVKNQLYQIDLDLVNNSTVPSEIPKLSGWVFRTEQKKTKNFLPSNGWLADRKALLSYDKSLFNEYDYNEDSFLHEEAKIINSKNNLWSPSIDKKSIKEENKFIDEHKKNSSNDQIYRDPKAGSKSLTGIPFFHGEKDSSIPMQNQDYHNSLVRSVPDDHRQRQNINDFIKMNKKFKESTNPFYVGWDKKLRKFILTSRIIHRPYYLTQQIDNNENKQLSLTAKQSFAKPLDSKQIEYSSDIFFPPRFALKMQSGGVNNSKALQKTTTQASTKVSKPHYTEYYSSWPFMGEKITSFKSNKYSGLYTNRRFISDNPKNQLSKNLQTYYYENFPYVEILSGGMIEDYTEIFDYYYYKNSNSIKQIFPRLYMPNNILKYFSPLTNSKQTILSPTSSTFLWSGTEDISSNYPIALLVNIEKKLLGYESYYLDQKIKERKQYRIDHINNNKEINFKSNNFLFDKKFTFFKKKFRFTFPNLWYKILDYQNHIIRNFEINEELEEQFWYNIKNIIKFNRSLFLTEYLYPQEIKEDFYLLPNYKYPENLQYTLGEIRILQQGYDDGIEYSNNYQIPPNIDKIYHLDTTDNT</sequence>
<feature type="transmembrane region" description="Helical" evidence="2">
    <location>
        <begin position="80"/>
        <end position="104"/>
    </location>
</feature>